<evidence type="ECO:0000259" key="1">
    <source>
        <dbReference type="PROSITE" id="PS50075"/>
    </source>
</evidence>
<dbReference type="Proteomes" id="UP000238356">
    <property type="component" value="Unassembled WGS sequence"/>
</dbReference>
<dbReference type="AlphaFoldDB" id="A0A2S6A443"/>
<evidence type="ECO:0000313" key="3">
    <source>
        <dbReference type="Proteomes" id="UP000238356"/>
    </source>
</evidence>
<name>A0A2S6A443_9NOCA</name>
<protein>
    <recommendedName>
        <fullName evidence="1">Carrier domain-containing protein</fullName>
    </recommendedName>
</protein>
<dbReference type="InterPro" id="IPR009081">
    <property type="entry name" value="PP-bd_ACP"/>
</dbReference>
<reference evidence="2 3" key="1">
    <citation type="submission" date="2018-02" db="EMBL/GenBank/DDBJ databases">
        <title>8 Nocardia nova and 1 Nocardia cyriacigeorgica strain used for evolution to TMP-SMX.</title>
        <authorList>
            <person name="Mehta H."/>
            <person name="Weng J."/>
            <person name="Shamoo Y."/>
        </authorList>
    </citation>
    <scope>NUCLEOTIDE SEQUENCE [LARGE SCALE GENOMIC DNA]</scope>
    <source>
        <strain evidence="2 3">BAA2227</strain>
    </source>
</reference>
<keyword evidence="3" id="KW-1185">Reference proteome</keyword>
<dbReference type="Pfam" id="PF00550">
    <property type="entry name" value="PP-binding"/>
    <property type="match status" value="1"/>
</dbReference>
<dbReference type="SUPFAM" id="SSF47336">
    <property type="entry name" value="ACP-like"/>
    <property type="match status" value="1"/>
</dbReference>
<comment type="caution">
    <text evidence="2">The sequence shown here is derived from an EMBL/GenBank/DDBJ whole genome shotgun (WGS) entry which is preliminary data.</text>
</comment>
<dbReference type="Gene3D" id="1.10.1200.10">
    <property type="entry name" value="ACP-like"/>
    <property type="match status" value="1"/>
</dbReference>
<dbReference type="EMBL" id="PSZD01000011">
    <property type="protein sequence ID" value="PPJ26765.1"/>
    <property type="molecule type" value="Genomic_DNA"/>
</dbReference>
<sequence>MKKTTREHFVDENEVRDQVRELVRRHAPQPSAELASDDVLAEQLGYDSLALIELALGLQVRFGIDAGGDSGATNVVTVGDIEQMVCDALRAKQP</sequence>
<proteinExistence type="predicted"/>
<feature type="domain" description="Carrier" evidence="1">
    <location>
        <begin position="10"/>
        <end position="89"/>
    </location>
</feature>
<accession>A0A2S6A443</accession>
<gene>
    <name evidence="2" type="ORF">C5F51_19040</name>
</gene>
<dbReference type="PROSITE" id="PS50075">
    <property type="entry name" value="CARRIER"/>
    <property type="match status" value="1"/>
</dbReference>
<evidence type="ECO:0000313" key="2">
    <source>
        <dbReference type="EMBL" id="PPJ26765.1"/>
    </source>
</evidence>
<organism evidence="2 3">
    <name type="scientific">Nocardia nova</name>
    <dbReference type="NCBI Taxonomy" id="37330"/>
    <lineage>
        <taxon>Bacteria</taxon>
        <taxon>Bacillati</taxon>
        <taxon>Actinomycetota</taxon>
        <taxon>Actinomycetes</taxon>
        <taxon>Mycobacteriales</taxon>
        <taxon>Nocardiaceae</taxon>
        <taxon>Nocardia</taxon>
    </lineage>
</organism>
<dbReference type="InterPro" id="IPR036736">
    <property type="entry name" value="ACP-like_sf"/>
</dbReference>